<dbReference type="OrthoDB" id="7868565at2"/>
<evidence type="ECO:0000313" key="1">
    <source>
        <dbReference type="EMBL" id="SUZ33413.1"/>
    </source>
</evidence>
<protein>
    <submittedName>
        <fullName evidence="1">Uncharacterized protein</fullName>
    </submittedName>
</protein>
<keyword evidence="2" id="KW-1185">Reference proteome</keyword>
<dbReference type="EMBL" id="UIHC01000049">
    <property type="protein sequence ID" value="SUZ33413.1"/>
    <property type="molecule type" value="Genomic_DNA"/>
</dbReference>
<accession>A0A3B0MCS5</accession>
<gene>
    <name evidence="1" type="ORF">ROE7235_03183</name>
</gene>
<dbReference type="Proteomes" id="UP000272908">
    <property type="component" value="Unassembled WGS sequence"/>
</dbReference>
<reference evidence="2" key="1">
    <citation type="submission" date="2018-08" db="EMBL/GenBank/DDBJ databases">
        <authorList>
            <person name="Rodrigo-Torres L."/>
            <person name="Arahal R. D."/>
            <person name="Lucena T."/>
        </authorList>
    </citation>
    <scope>NUCLEOTIDE SEQUENCE [LARGE SCALE GENOMIC DNA]</scope>
    <source>
        <strain evidence="2">CECT 7235</strain>
    </source>
</reference>
<dbReference type="AlphaFoldDB" id="A0A3B0MCS5"/>
<evidence type="ECO:0000313" key="2">
    <source>
        <dbReference type="Proteomes" id="UP000272908"/>
    </source>
</evidence>
<organism evidence="1 2">
    <name type="scientific">Roseinatronobacter ekhonensis</name>
    <dbReference type="NCBI Taxonomy" id="254356"/>
    <lineage>
        <taxon>Bacteria</taxon>
        <taxon>Pseudomonadati</taxon>
        <taxon>Pseudomonadota</taxon>
        <taxon>Alphaproteobacteria</taxon>
        <taxon>Rhodobacterales</taxon>
        <taxon>Paracoccaceae</taxon>
        <taxon>Roseinatronobacter</taxon>
    </lineage>
</organism>
<proteinExistence type="predicted"/>
<name>A0A3B0MCS5_9RHOB</name>
<sequence length="81" mass="9076">MSHVIIRGNNGRRHEIDFDNAEITVEVYANEENVELVIEALDEGHPSEKKRFALVNIPRPAFDKAMAEMARSKGTALKAVD</sequence>
<dbReference type="RefSeq" id="WP_121096469.1">
    <property type="nucleotide sequence ID" value="NZ_UIHC01000049.1"/>
</dbReference>